<keyword evidence="3" id="KW-1185">Reference proteome</keyword>
<dbReference type="EMBL" id="AP019416">
    <property type="protein sequence ID" value="BBI52974.1"/>
    <property type="molecule type" value="Genomic_DNA"/>
</dbReference>
<dbReference type="PANTHER" id="PTHR21371">
    <property type="entry name" value="KETOL-ACID REDUCTOISOMERASE, MITOCHONDRIAL"/>
    <property type="match status" value="1"/>
</dbReference>
<proteinExistence type="predicted"/>
<dbReference type="InterPro" id="IPR036291">
    <property type="entry name" value="NAD(P)-bd_dom_sf"/>
</dbReference>
<dbReference type="Gene3D" id="3.40.50.720">
    <property type="entry name" value="NAD(P)-binding Rossmann-like Domain"/>
    <property type="match status" value="1"/>
</dbReference>
<dbReference type="InterPro" id="IPR013116">
    <property type="entry name" value="KARI_N"/>
</dbReference>
<organism evidence="2 3">
    <name type="scientific">Vreelandella olivaria</name>
    <dbReference type="NCBI Taxonomy" id="390919"/>
    <lineage>
        <taxon>Bacteria</taxon>
        <taxon>Pseudomonadati</taxon>
        <taxon>Pseudomonadota</taxon>
        <taxon>Gammaproteobacteria</taxon>
        <taxon>Oceanospirillales</taxon>
        <taxon>Halomonadaceae</taxon>
        <taxon>Vreelandella</taxon>
    </lineage>
</organism>
<name>A0ABM7GQN7_9GAMM</name>
<dbReference type="PROSITE" id="PS51850">
    <property type="entry name" value="KARI_N"/>
    <property type="match status" value="1"/>
</dbReference>
<evidence type="ECO:0000259" key="1">
    <source>
        <dbReference type="PROSITE" id="PS51850"/>
    </source>
</evidence>
<dbReference type="PANTHER" id="PTHR21371:SF1">
    <property type="entry name" value="KETOL-ACID REDUCTOISOMERASE, MITOCHONDRIAL"/>
    <property type="match status" value="1"/>
</dbReference>
<sequence>MVVIGCGAQGLNQGLNLRDSGLDVSYALRPEAIEQKRQSWKNATENGFTVGTYEELIPTADVVLNLTPDKQHTAVVTAVMPLMKEGACLSYSHGFNIVEEGMKIRDDLTVIMVAPKCPGSEVRAEYVRGFGFPP</sequence>
<reference evidence="3" key="1">
    <citation type="journal article" date="2019" name="Microbiol. Resour. Announc.">
        <title>Complete Genome Sequence of Halomonas olivaria, a Moderately Halophilic Bacterium Isolated from Olive Processing Effluents, Obtained by Nanopore Sequencing.</title>
        <authorList>
            <person name="Nagata S."/>
            <person name="Ii K.M."/>
            <person name="Tsukimi T."/>
            <person name="Miura M.C."/>
            <person name="Galipon J."/>
            <person name="Arakawa K."/>
        </authorList>
    </citation>
    <scope>NUCLEOTIDE SEQUENCE [LARGE SCALE GENOMIC DNA]</scope>
    <source>
        <strain evidence="3">TYRC17</strain>
    </source>
</reference>
<dbReference type="InterPro" id="IPR013023">
    <property type="entry name" value="KARI"/>
</dbReference>
<gene>
    <name evidence="2" type="ORF">HORIV_53950</name>
</gene>
<dbReference type="Proteomes" id="UP000289555">
    <property type="component" value="Chromosome"/>
</dbReference>
<evidence type="ECO:0000313" key="3">
    <source>
        <dbReference type="Proteomes" id="UP000289555"/>
    </source>
</evidence>
<evidence type="ECO:0000313" key="2">
    <source>
        <dbReference type="EMBL" id="BBI52974.1"/>
    </source>
</evidence>
<dbReference type="SUPFAM" id="SSF51735">
    <property type="entry name" value="NAD(P)-binding Rossmann-fold domains"/>
    <property type="match status" value="1"/>
</dbReference>
<dbReference type="Pfam" id="PF07991">
    <property type="entry name" value="KARI_N"/>
    <property type="match status" value="1"/>
</dbReference>
<accession>A0ABM7GQN7</accession>
<feature type="domain" description="KARI N-terminal Rossmann" evidence="1">
    <location>
        <begin position="1"/>
        <end position="134"/>
    </location>
</feature>
<protein>
    <recommendedName>
        <fullName evidence="1">KARI N-terminal Rossmann domain-containing protein</fullName>
    </recommendedName>
</protein>